<dbReference type="KEGG" id="aplc:110980838"/>
<dbReference type="PROSITE" id="PS50912">
    <property type="entry name" value="EAR"/>
    <property type="match status" value="4"/>
</dbReference>
<keyword evidence="1 3" id="KW-0732">Signal</keyword>
<reference evidence="5" key="1">
    <citation type="submission" date="2025-08" db="UniProtKB">
        <authorList>
            <consortium name="RefSeq"/>
        </authorList>
    </citation>
    <scope>IDENTIFICATION</scope>
</reference>
<organism evidence="4 5">
    <name type="scientific">Acanthaster planci</name>
    <name type="common">Crown-of-thorns starfish</name>
    <dbReference type="NCBI Taxonomy" id="133434"/>
    <lineage>
        <taxon>Eukaryota</taxon>
        <taxon>Metazoa</taxon>
        <taxon>Echinodermata</taxon>
        <taxon>Eleutherozoa</taxon>
        <taxon>Asterozoa</taxon>
        <taxon>Asteroidea</taxon>
        <taxon>Valvatacea</taxon>
        <taxon>Valvatida</taxon>
        <taxon>Acanthasteridae</taxon>
        <taxon>Acanthaster</taxon>
    </lineage>
</organism>
<dbReference type="InterPro" id="IPR005492">
    <property type="entry name" value="EPTP"/>
</dbReference>
<feature type="signal peptide" evidence="3">
    <location>
        <begin position="1"/>
        <end position="26"/>
    </location>
</feature>
<dbReference type="InterPro" id="IPR009039">
    <property type="entry name" value="EAR"/>
</dbReference>
<dbReference type="OMA" id="FENFHVD"/>
<sequence length="2078" mass="226953">MAGFYREYMVRLTLFICLLTFDLCHSTPPTDVYRGLFNLREYLDEQVESFRADVHHSFQRQHQRIRRSASTDLTGELESQPPLLADNVTIIEHFFVGLQAYVIVGRKQAQDGSYQSSAKIHRFDGSTYPITGDFPTYGVSDIDTFPIGGHIYIAVANQLRDPGTYDGISNIYRFDTATEGVVSVQKIFTRGSADFQFFNFEGDTYLVLANFRGDAYAKYQAKLQLYVFSGAHFDLITSVWTYGATAIAFMEMEWEPYIVVAQYVDNDGKFDIGSVVYKFDTVTDKLVKVQTLATSAPKDIEAFLMNGNHYLAVANYQQVRADGVIDTKTDSVIYWWTGLQFIEYQRIPTQRATQWEQVELPNGEILLILSSGQNVTIYEFNMEAEWVTAEAQYTKDPSIEGDAVVEGIEAADGLFLVIGHSQAESSDYSNGTTNVFKIIASLQPQYIAPVDATTRCLRSLETRIDSLSSAIDDLDDKLNNTLKLTGNQEVFSKLDFKGNISTERTLNITNLTVVEEYSFNLERAIIDDGVSIENKLQTLRPQKDDVVTIGGEEDISSLLLFTQTVLSDNTTVVSTTTTANRINGIDIPNLNNTVVKLTEDQTIVGNVTFSKNVSLLNSHLHVEGDINGINIPDDVMTIGGTETARGYLIFTNATMFTNNVIVDGKVNGLNLSTDVVTTHQNHEISGTKTVAYNLDLVQNAIVASGMTVDSVDLSSFRSGAVSLTNGGTVSGVVTFQGQVKIDGQLRTDLVDGVNVTELDSSAVLKHTRQTIYGNKSFDGDFTASSHVNAYGEINGVPPSEFVLLRTPGQTINTPVRFAKNVSVIGSITANGFVNSLKIPDDIVTIAGPQNITGSVSFNEDISVIGDIEIKETVKLAGVDVSELPLQTVNISSSSLQTILGVKNFTEHVDVLGNITVDQFINGVNLTKLQQQILSLTKPQIVDLPLVVKGQLVIRGDLQLVNDTIDGYQLSQDLVRLNDVSNIEGYKIFKDVANISGDLLLGPGINISGVDLPDLNKTVIKLVATQTIGGDVLIKDDVAMKGDLNIDGLVNGLDISEDVVTLSGNQNITGDIKFEKVVGSVDVTTSSLNVSGEVNYISLDDLYLGAVMTTGQRVSITSFVTFDQLQVNNQLHVAGTVDGVDVRYFAGNVVTLSGSQTINGTWEFTSSVDFSQNLTVENVSGIHFNPFIQSVILKDTSGPITGPKIFSRNVSITGDITVADLINGINLEAVNQTYLSRTIPQSLSGLKTFTTSISVDNLHLSSDVFVEGIRPSTDLVLINIGGDSIQGTLWFSTFLEIDGNMDIGKTLNEIDLIEFNNSVVWLHGPGQTITGLWTLEGGMHVIGDIAMLEDMEVNGVDISDLSDILVSSDQNETIDLPTVFKAPVTIDGNIDGLGLINGVNMTFIYTDAVLSGPNQTILGAKDFINNLTAQHLVVETNMVSEVKAGMTNLTYLLNYTVLMSTDQEVAGTVAFTEDVVFQDHLIVDALVDGIDLSVQAVLNHTDQQLTGDNTFTNGFLVHGNITTTDVIDTVDVAQLANVVFLLDTYQIVQGKWHFYNNLTVYGNISVAGTVNGIDVDSELVTTSGNHVVTGSKTFDNDVVVRGSLLVGLVNGVNLTEFEKEIVHLVGEFNITGNKVFASEVILTNASVLGLVDRIDVGQLYSHHQNIAGLLYWQIAQLNYTLRSMCAPIASLQTAVKAQAVKLSHWEEEYQLNNSLATHRYDSVHIEGVLLIAFAESSEADIDACIGTTLYLCADDKMECYEFYDEPLSAASSVELFAYEEDVFIVLTLSRQSAACTSIAGTNDQVQILKMSNTTYEEYLPAQHGVDTAMFVIGNSVFLAVANQYDPDTGDKNVPSTIFEYDPTSDNFTYLQDIATTGSTAVTHLKHNGNNWLGITCGPGTTYSLIMLWNDTTHQFVLEASILTYEASDVLGLIVKDVPLMLFSNEKETIRQGTVDLNQPISVYEYSIQLGWTLKQDIDAVGVIQMDAFIIDKIYYLAAVSSVGSIDIYKWSGASEFEFYKALPINGVVFVHPFVQWGDLHMAVARPAYHAVIAQESSAFLRAIIRGKSESTVLEVNEGH</sequence>
<evidence type="ECO:0000313" key="4">
    <source>
        <dbReference type="Proteomes" id="UP000694845"/>
    </source>
</evidence>
<dbReference type="GO" id="GO:0007165">
    <property type="term" value="P:signal transduction"/>
    <property type="evidence" value="ECO:0007669"/>
    <property type="project" value="TreeGrafter"/>
</dbReference>
<feature type="chain" id="PRO_5034837209" evidence="3">
    <location>
        <begin position="27"/>
        <end position="2078"/>
    </location>
</feature>
<accession>A0A8B7YJW5</accession>
<name>A0A8B7YJW5_ACAPL</name>
<dbReference type="PANTHER" id="PTHR15261:SF4">
    <property type="entry name" value="THROMBOSPONDIN-TYPE LAMININ G DOMAIN AND EAR REPEAT-CONTAINING PROTEIN"/>
    <property type="match status" value="1"/>
</dbReference>
<evidence type="ECO:0000256" key="1">
    <source>
        <dbReference type="ARBA" id="ARBA00022729"/>
    </source>
</evidence>
<dbReference type="Pfam" id="PF03736">
    <property type="entry name" value="EPTP"/>
    <property type="match status" value="2"/>
</dbReference>
<evidence type="ECO:0000256" key="2">
    <source>
        <dbReference type="ARBA" id="ARBA00022737"/>
    </source>
</evidence>
<gene>
    <name evidence="5" type="primary">LOC110980838</name>
</gene>
<proteinExistence type="predicted"/>
<keyword evidence="4" id="KW-1185">Reference proteome</keyword>
<dbReference type="OrthoDB" id="5965730at2759"/>
<dbReference type="GeneID" id="110980838"/>
<dbReference type="SUPFAM" id="SSF69322">
    <property type="entry name" value="Tricorn protease domain 2"/>
    <property type="match status" value="1"/>
</dbReference>
<protein>
    <submittedName>
        <fullName evidence="5">Uncharacterized protein LOC110980838 isoform X1</fullName>
    </submittedName>
</protein>
<dbReference type="PANTHER" id="PTHR15261">
    <property type="entry name" value="THROMBOSPONDIN-TYPE LAMININ G DOMAIN AND EAR REPEAT-CONTAINING"/>
    <property type="match status" value="1"/>
</dbReference>
<keyword evidence="2" id="KW-0677">Repeat</keyword>
<evidence type="ECO:0000313" key="5">
    <source>
        <dbReference type="RefSeq" id="XP_022093539.1"/>
    </source>
</evidence>
<dbReference type="Proteomes" id="UP000694845">
    <property type="component" value="Unplaced"/>
</dbReference>
<evidence type="ECO:0000256" key="3">
    <source>
        <dbReference type="SAM" id="SignalP"/>
    </source>
</evidence>
<dbReference type="RefSeq" id="XP_022093539.1">
    <property type="nucleotide sequence ID" value="XM_022237847.1"/>
</dbReference>